<organism>
    <name type="scientific">Branchiostoma floridae</name>
    <name type="common">Florida lancelet</name>
    <name type="synonym">Amphioxus</name>
    <dbReference type="NCBI Taxonomy" id="7739"/>
    <lineage>
        <taxon>Eukaryota</taxon>
        <taxon>Metazoa</taxon>
        <taxon>Chordata</taxon>
        <taxon>Cephalochordata</taxon>
        <taxon>Leptocardii</taxon>
        <taxon>Amphioxiformes</taxon>
        <taxon>Branchiostomatidae</taxon>
        <taxon>Branchiostoma</taxon>
    </lineage>
</organism>
<dbReference type="AlphaFoldDB" id="C3ZUF3"/>
<evidence type="ECO:0000313" key="1">
    <source>
        <dbReference type="EMBL" id="EEN43792.1"/>
    </source>
</evidence>
<accession>C3ZUF3</accession>
<dbReference type="EMBL" id="GG666683">
    <property type="protein sequence ID" value="EEN43792.1"/>
    <property type="molecule type" value="Genomic_DNA"/>
</dbReference>
<gene>
    <name evidence="1" type="ORF">BRAFLDRAFT_92225</name>
</gene>
<proteinExistence type="predicted"/>
<reference evidence="1" key="1">
    <citation type="journal article" date="2008" name="Nature">
        <title>The amphioxus genome and the evolution of the chordate karyotype.</title>
        <authorList>
            <consortium name="US DOE Joint Genome Institute (JGI-PGF)"/>
            <person name="Putnam N.H."/>
            <person name="Butts T."/>
            <person name="Ferrier D.E.K."/>
            <person name="Furlong R.F."/>
            <person name="Hellsten U."/>
            <person name="Kawashima T."/>
            <person name="Robinson-Rechavi M."/>
            <person name="Shoguchi E."/>
            <person name="Terry A."/>
            <person name="Yu J.-K."/>
            <person name="Benito-Gutierrez E.L."/>
            <person name="Dubchak I."/>
            <person name="Garcia-Fernandez J."/>
            <person name="Gibson-Brown J.J."/>
            <person name="Grigoriev I.V."/>
            <person name="Horton A.C."/>
            <person name="de Jong P.J."/>
            <person name="Jurka J."/>
            <person name="Kapitonov V.V."/>
            <person name="Kohara Y."/>
            <person name="Kuroki Y."/>
            <person name="Lindquist E."/>
            <person name="Lucas S."/>
            <person name="Osoegawa K."/>
            <person name="Pennacchio L.A."/>
            <person name="Salamov A.A."/>
            <person name="Satou Y."/>
            <person name="Sauka-Spengler T."/>
            <person name="Schmutz J."/>
            <person name="Shin-I T."/>
            <person name="Toyoda A."/>
            <person name="Bronner-Fraser M."/>
            <person name="Fujiyama A."/>
            <person name="Holland L.Z."/>
            <person name="Holland P.W.H."/>
            <person name="Satoh N."/>
            <person name="Rokhsar D.S."/>
        </authorList>
    </citation>
    <scope>NUCLEOTIDE SEQUENCE [LARGE SCALE GENOMIC DNA]</scope>
    <source>
        <strain evidence="1">S238N-H82</strain>
        <tissue evidence="1">Testes</tissue>
    </source>
</reference>
<name>C3ZUF3_BRAFL</name>
<protein>
    <submittedName>
        <fullName evidence="1">Uncharacterized protein</fullName>
    </submittedName>
</protein>
<dbReference type="InParanoid" id="C3ZUF3"/>
<sequence>MPTLSHSLDPAHSILDDIPELQTMQELDDLPTLDEVKSAIGSLKSNKAACPDGVPGEILRCGGLQRNLDSLDTAYTRAGLGINKGKTEVMYHGQGHSVPNAVKVRSEKLLASLGPTFPGSQRFNCGKCGVQHMWLLSHVGTLLETPARYLSLIG</sequence>